<evidence type="ECO:0000256" key="1">
    <source>
        <dbReference type="ARBA" id="ARBA00001933"/>
    </source>
</evidence>
<keyword evidence="9" id="KW-1185">Reference proteome</keyword>
<gene>
    <name evidence="8" type="ORF">SAMN05216243_0005</name>
</gene>
<dbReference type="InterPro" id="IPR052357">
    <property type="entry name" value="Orn_Lys_Arg_decarboxylase-I"/>
</dbReference>
<accession>A0A1G9D734</accession>
<evidence type="ECO:0000313" key="9">
    <source>
        <dbReference type="Proteomes" id="UP000198694"/>
    </source>
</evidence>
<dbReference type="GO" id="GO:0016831">
    <property type="term" value="F:carboxy-lyase activity"/>
    <property type="evidence" value="ECO:0007669"/>
    <property type="project" value="UniProtKB-KW"/>
</dbReference>
<evidence type="ECO:0000313" key="8">
    <source>
        <dbReference type="EMBL" id="SDK59663.1"/>
    </source>
</evidence>
<dbReference type="EMBL" id="FNFL01000010">
    <property type="protein sequence ID" value="SDK59663.1"/>
    <property type="molecule type" value="Genomic_DNA"/>
</dbReference>
<dbReference type="Pfam" id="PF01276">
    <property type="entry name" value="OKR_DC_1"/>
    <property type="match status" value="1"/>
</dbReference>
<feature type="domain" description="Orn/Lys/Arg decarboxylase C-terminal" evidence="7">
    <location>
        <begin position="394"/>
        <end position="458"/>
    </location>
</feature>
<keyword evidence="3" id="KW-0210">Decarboxylase</keyword>
<dbReference type="CDD" id="cd00615">
    <property type="entry name" value="Orn_deC_like"/>
    <property type="match status" value="1"/>
</dbReference>
<evidence type="ECO:0000256" key="2">
    <source>
        <dbReference type="ARBA" id="ARBA00010671"/>
    </source>
</evidence>
<dbReference type="Proteomes" id="UP000198694">
    <property type="component" value="Unassembled WGS sequence"/>
</dbReference>
<dbReference type="Pfam" id="PF03711">
    <property type="entry name" value="OKR_DC_1_C"/>
    <property type="match status" value="1"/>
</dbReference>
<proteinExistence type="inferred from homology"/>
<dbReference type="RefSeq" id="WP_093217387.1">
    <property type="nucleotide sequence ID" value="NZ_FNFL01000010.1"/>
</dbReference>
<name>A0A1G9D734_9BACI</name>
<dbReference type="SUPFAM" id="SSF55904">
    <property type="entry name" value="Ornithine decarboxylase C-terminal domain"/>
    <property type="match status" value="1"/>
</dbReference>
<evidence type="ECO:0000256" key="4">
    <source>
        <dbReference type="ARBA" id="ARBA00022898"/>
    </source>
</evidence>
<sequence>MKYNQSQTPLFNALKNFSGSKPISFHVPGHKNGRIFPESGKGYYESLLNMDVTELTGLDDLHAAEGVISRAQRLAADLFSAESTFFLVGGSTAGNLAMILAAASHGSKMLVQRNSHKSILNGLELGGVEPVFVAPEYDSNVNRYHAPSLKTVKEAVSEHPTICAIVLTYPDYFGRTFALKEIIDFAHQKDIAVLVDEAHGVHFSLSKYFPLSALELGADIVVQSAHKMAPALTMSSFLHIKSKIIDREDVAYYLQMMQSSSPSYPLMASLDLARHYLANMPARLVDEIINSANSLREELAKEMSWKILEPEQGIDDPLKVTLEVPNGCSGRDVAKLFEAQNIYPELYTHDQVLFIHGLAPFQEWRMFKEAMKKISGQLKFLPNHGTIGSVRINQKPVQSLEITYQQMKKRNKQFLSWQLAEGNIAAQSVVPYPPGIPLILKGERITGNHIKVIKYLLKQGTNFQNQQVEQGIICFI</sequence>
<keyword evidence="5" id="KW-0456">Lyase</keyword>
<dbReference type="OrthoDB" id="9815233at2"/>
<dbReference type="SUPFAM" id="SSF53383">
    <property type="entry name" value="PLP-dependent transferases"/>
    <property type="match status" value="1"/>
</dbReference>
<dbReference type="Gene3D" id="3.90.100.10">
    <property type="entry name" value="Orn/Lys/Arg decarboxylase, C-terminal domain"/>
    <property type="match status" value="1"/>
</dbReference>
<dbReference type="InterPro" id="IPR015424">
    <property type="entry name" value="PyrdxlP-dep_Trfase"/>
</dbReference>
<reference evidence="8 9" key="1">
    <citation type="submission" date="2016-10" db="EMBL/GenBank/DDBJ databases">
        <authorList>
            <person name="de Groot N.N."/>
        </authorList>
    </citation>
    <scope>NUCLEOTIDE SEQUENCE [LARGE SCALE GENOMIC DNA]</scope>
    <source>
        <strain evidence="8 9">CGMCC 1.6502</strain>
    </source>
</reference>
<dbReference type="InterPro" id="IPR008286">
    <property type="entry name" value="Prn/Lys/Arg_de-COase_C"/>
</dbReference>
<dbReference type="STRING" id="407036.SAMN05216243_0005"/>
<dbReference type="InterPro" id="IPR036633">
    <property type="entry name" value="Prn/Lys/Arg_de-COase_C_sf"/>
</dbReference>
<feature type="domain" description="Orn/Lys/Arg decarboxylases family 1 pyridoxal-P attachment site" evidence="6">
    <location>
        <begin position="8"/>
        <end position="309"/>
    </location>
</feature>
<comment type="cofactor">
    <cofactor evidence="1">
        <name>pyridoxal 5'-phosphate</name>
        <dbReference type="ChEBI" id="CHEBI:597326"/>
    </cofactor>
</comment>
<evidence type="ECO:0000259" key="7">
    <source>
        <dbReference type="Pfam" id="PF03711"/>
    </source>
</evidence>
<evidence type="ECO:0000256" key="5">
    <source>
        <dbReference type="ARBA" id="ARBA00023239"/>
    </source>
</evidence>
<dbReference type="Gene3D" id="3.40.640.10">
    <property type="entry name" value="Type I PLP-dependent aspartate aminotransferase-like (Major domain)"/>
    <property type="match status" value="1"/>
</dbReference>
<dbReference type="AlphaFoldDB" id="A0A1G9D734"/>
<comment type="similarity">
    <text evidence="2">Belongs to the Orn/Lys/Arg decarboxylase class-I family.</text>
</comment>
<organism evidence="8 9">
    <name type="scientific">Sediminibacillus albus</name>
    <dbReference type="NCBI Taxonomy" id="407036"/>
    <lineage>
        <taxon>Bacteria</taxon>
        <taxon>Bacillati</taxon>
        <taxon>Bacillota</taxon>
        <taxon>Bacilli</taxon>
        <taxon>Bacillales</taxon>
        <taxon>Bacillaceae</taxon>
        <taxon>Sediminibacillus</taxon>
    </lineage>
</organism>
<protein>
    <submittedName>
        <fullName evidence="8">Lysine decarboxylase</fullName>
    </submittedName>
</protein>
<dbReference type="PANTHER" id="PTHR43277:SF3">
    <property type="entry name" value="DECARBOXYLASE, PUTATIVE-RELATED"/>
    <property type="match status" value="1"/>
</dbReference>
<dbReference type="InterPro" id="IPR000310">
    <property type="entry name" value="Orn/Lys/Arg_deCO2ase_major_dom"/>
</dbReference>
<evidence type="ECO:0000256" key="3">
    <source>
        <dbReference type="ARBA" id="ARBA00022793"/>
    </source>
</evidence>
<evidence type="ECO:0000259" key="6">
    <source>
        <dbReference type="Pfam" id="PF01276"/>
    </source>
</evidence>
<keyword evidence="4" id="KW-0663">Pyridoxal phosphate</keyword>
<dbReference type="InterPro" id="IPR015421">
    <property type="entry name" value="PyrdxlP-dep_Trfase_major"/>
</dbReference>
<dbReference type="PANTHER" id="PTHR43277">
    <property type="entry name" value="ARGININE DECARBOXYLASE"/>
    <property type="match status" value="1"/>
</dbReference>